<dbReference type="SUPFAM" id="SSF50630">
    <property type="entry name" value="Acid proteases"/>
    <property type="match status" value="1"/>
</dbReference>
<reference evidence="2" key="1">
    <citation type="submission" date="2016-11" db="EMBL/GenBank/DDBJ databases">
        <title>The genome of Nicotiana attenuata.</title>
        <authorList>
            <person name="Xu S."/>
            <person name="Brockmoeller T."/>
            <person name="Gaquerel E."/>
            <person name="Navarro A."/>
            <person name="Kuhl H."/>
            <person name="Gase K."/>
            <person name="Ling Z."/>
            <person name="Zhou W."/>
            <person name="Kreitzer C."/>
            <person name="Stanke M."/>
            <person name="Tang H."/>
            <person name="Lyons E."/>
            <person name="Pandey P."/>
            <person name="Pandey S.P."/>
            <person name="Timmermann B."/>
            <person name="Baldwin I.T."/>
        </authorList>
    </citation>
    <scope>NUCLEOTIDE SEQUENCE [LARGE SCALE GENOMIC DNA]</scope>
    <source>
        <strain evidence="2">UT</strain>
    </source>
</reference>
<dbReference type="SMR" id="A0A1J6IML7"/>
<dbReference type="AlphaFoldDB" id="A0A1J6IML7"/>
<gene>
    <name evidence="2" type="ORF">A4A49_60795</name>
</gene>
<comment type="caution">
    <text evidence="2">The sequence shown here is derived from an EMBL/GenBank/DDBJ whole genome shotgun (WGS) entry which is preliminary data.</text>
</comment>
<feature type="non-terminal residue" evidence="2">
    <location>
        <position position="1"/>
    </location>
</feature>
<evidence type="ECO:0000256" key="1">
    <source>
        <dbReference type="SAM" id="MobiDB-lite"/>
    </source>
</evidence>
<accession>A0A1J6IML7</accession>
<dbReference type="EMBL" id="MJEQ01037191">
    <property type="protein sequence ID" value="OIS98942.1"/>
    <property type="molecule type" value="Genomic_DNA"/>
</dbReference>
<dbReference type="Gene3D" id="2.40.70.10">
    <property type="entry name" value="Acid Proteases"/>
    <property type="match status" value="1"/>
</dbReference>
<evidence type="ECO:0000313" key="3">
    <source>
        <dbReference type="Proteomes" id="UP000187609"/>
    </source>
</evidence>
<sequence length="408" mass="46041">LRHRPKFGRFYGSNPEAWIFQVERYFDFYRIELDEQLTVASFYLDGEALEIRFKQKGLESAEGWLAKLRQVTTVSELQGRFQSIANETDDISERHMKGPVRPALANKGLPLLPSPNSSSYHNPSASFSNNPSSQALAKPPIKRLTHAEIQSRRERDLCYYCEEKFTAGHKCKSPPQLLLLTDGSDMEPILPESFVSDDILAEELQVLEVQEQSAISYHALAGGHSSSTLRFIVHVNGAPVQVLVDGGSDHNFVQTRVAKFHQLTIEIIPAFSVMVGSGQRLRCEGIVRQVPLTIHECNLTMDFYVLPMHGANVVLWSSWLSTLGRVVTDYAERLFEFNLQGMTRIWKGESPNSAQPVQLHSLRRYAATNVISSYYCLQIVPPHATIEEPSNPELLGILREFVDVFQKP</sequence>
<evidence type="ECO:0000313" key="2">
    <source>
        <dbReference type="EMBL" id="OIS98942.1"/>
    </source>
</evidence>
<keyword evidence="3" id="KW-1185">Reference proteome</keyword>
<proteinExistence type="predicted"/>
<organism evidence="2 3">
    <name type="scientific">Nicotiana attenuata</name>
    <name type="common">Coyote tobacco</name>
    <dbReference type="NCBI Taxonomy" id="49451"/>
    <lineage>
        <taxon>Eukaryota</taxon>
        <taxon>Viridiplantae</taxon>
        <taxon>Streptophyta</taxon>
        <taxon>Embryophyta</taxon>
        <taxon>Tracheophyta</taxon>
        <taxon>Spermatophyta</taxon>
        <taxon>Magnoliopsida</taxon>
        <taxon>eudicotyledons</taxon>
        <taxon>Gunneridae</taxon>
        <taxon>Pentapetalae</taxon>
        <taxon>asterids</taxon>
        <taxon>lamiids</taxon>
        <taxon>Solanales</taxon>
        <taxon>Solanaceae</taxon>
        <taxon>Nicotianoideae</taxon>
        <taxon>Nicotianeae</taxon>
        <taxon>Nicotiana</taxon>
    </lineage>
</organism>
<dbReference type="Gramene" id="OIS98942">
    <property type="protein sequence ID" value="OIS98942"/>
    <property type="gene ID" value="A4A49_60795"/>
</dbReference>
<feature type="non-terminal residue" evidence="2">
    <location>
        <position position="408"/>
    </location>
</feature>
<feature type="compositionally biased region" description="Low complexity" evidence="1">
    <location>
        <begin position="109"/>
        <end position="133"/>
    </location>
</feature>
<protein>
    <recommendedName>
        <fullName evidence="4">Retrotransposon gag domain-containing protein</fullName>
    </recommendedName>
</protein>
<feature type="region of interest" description="Disordered" evidence="1">
    <location>
        <begin position="104"/>
        <end position="141"/>
    </location>
</feature>
<dbReference type="Pfam" id="PF08284">
    <property type="entry name" value="RVP_2"/>
    <property type="match status" value="1"/>
</dbReference>
<name>A0A1J6IML7_NICAT</name>
<evidence type="ECO:0008006" key="4">
    <source>
        <dbReference type="Google" id="ProtNLM"/>
    </source>
</evidence>
<dbReference type="CDD" id="cd00303">
    <property type="entry name" value="retropepsin_like"/>
    <property type="match status" value="1"/>
</dbReference>
<dbReference type="Proteomes" id="UP000187609">
    <property type="component" value="Unassembled WGS sequence"/>
</dbReference>
<dbReference type="InterPro" id="IPR021109">
    <property type="entry name" value="Peptidase_aspartic_dom_sf"/>
</dbReference>
<dbReference type="OMA" id="DISERHM"/>